<evidence type="ECO:0000256" key="1">
    <source>
        <dbReference type="SAM" id="MobiDB-lite"/>
    </source>
</evidence>
<gene>
    <name evidence="2" type="ORF">BDV98DRAFT_571643</name>
</gene>
<evidence type="ECO:0000313" key="3">
    <source>
        <dbReference type="Proteomes" id="UP000305067"/>
    </source>
</evidence>
<proteinExistence type="predicted"/>
<organism evidence="2 3">
    <name type="scientific">Pterulicium gracile</name>
    <dbReference type="NCBI Taxonomy" id="1884261"/>
    <lineage>
        <taxon>Eukaryota</taxon>
        <taxon>Fungi</taxon>
        <taxon>Dikarya</taxon>
        <taxon>Basidiomycota</taxon>
        <taxon>Agaricomycotina</taxon>
        <taxon>Agaricomycetes</taxon>
        <taxon>Agaricomycetidae</taxon>
        <taxon>Agaricales</taxon>
        <taxon>Pleurotineae</taxon>
        <taxon>Pterulaceae</taxon>
        <taxon>Pterulicium</taxon>
    </lineage>
</organism>
<feature type="compositionally biased region" description="Basic residues" evidence="1">
    <location>
        <begin position="93"/>
        <end position="108"/>
    </location>
</feature>
<dbReference type="Pfam" id="PF10346">
    <property type="entry name" value="Con-6"/>
    <property type="match status" value="1"/>
</dbReference>
<protein>
    <submittedName>
        <fullName evidence="2">Uncharacterized protein</fullName>
    </submittedName>
</protein>
<evidence type="ECO:0000313" key="2">
    <source>
        <dbReference type="EMBL" id="TFK99087.1"/>
    </source>
</evidence>
<dbReference type="AlphaFoldDB" id="A0A5C3QD54"/>
<dbReference type="EMBL" id="ML178835">
    <property type="protein sequence ID" value="TFK99087.1"/>
    <property type="molecule type" value="Genomic_DNA"/>
</dbReference>
<feature type="region of interest" description="Disordered" evidence="1">
    <location>
        <begin position="1"/>
        <end position="121"/>
    </location>
</feature>
<dbReference type="OrthoDB" id="3353448at2759"/>
<sequence>MESKKQTQPTNCTTQTNSHPHMPLFGRRRAPVAHSTTTRATHHRRFYRKDKDRVAGGYKAALANPHTTREGRSHAKHELHKMGRSSHVPLMTKIKRTLGIRSTPRQKRTVTTTTTRRRRRY</sequence>
<feature type="compositionally biased region" description="Basic residues" evidence="1">
    <location>
        <begin position="74"/>
        <end position="84"/>
    </location>
</feature>
<dbReference type="InterPro" id="IPR018824">
    <property type="entry name" value="Conidiation-specific_6"/>
</dbReference>
<reference evidence="2 3" key="1">
    <citation type="journal article" date="2019" name="Nat. Ecol. Evol.">
        <title>Megaphylogeny resolves global patterns of mushroom evolution.</title>
        <authorList>
            <person name="Varga T."/>
            <person name="Krizsan K."/>
            <person name="Foldi C."/>
            <person name="Dima B."/>
            <person name="Sanchez-Garcia M."/>
            <person name="Sanchez-Ramirez S."/>
            <person name="Szollosi G.J."/>
            <person name="Szarkandi J.G."/>
            <person name="Papp V."/>
            <person name="Albert L."/>
            <person name="Andreopoulos W."/>
            <person name="Angelini C."/>
            <person name="Antonin V."/>
            <person name="Barry K.W."/>
            <person name="Bougher N.L."/>
            <person name="Buchanan P."/>
            <person name="Buyck B."/>
            <person name="Bense V."/>
            <person name="Catcheside P."/>
            <person name="Chovatia M."/>
            <person name="Cooper J."/>
            <person name="Damon W."/>
            <person name="Desjardin D."/>
            <person name="Finy P."/>
            <person name="Geml J."/>
            <person name="Haridas S."/>
            <person name="Hughes K."/>
            <person name="Justo A."/>
            <person name="Karasinski D."/>
            <person name="Kautmanova I."/>
            <person name="Kiss B."/>
            <person name="Kocsube S."/>
            <person name="Kotiranta H."/>
            <person name="LaButti K.M."/>
            <person name="Lechner B.E."/>
            <person name="Liimatainen K."/>
            <person name="Lipzen A."/>
            <person name="Lukacs Z."/>
            <person name="Mihaltcheva S."/>
            <person name="Morgado L.N."/>
            <person name="Niskanen T."/>
            <person name="Noordeloos M.E."/>
            <person name="Ohm R.A."/>
            <person name="Ortiz-Santana B."/>
            <person name="Ovrebo C."/>
            <person name="Racz N."/>
            <person name="Riley R."/>
            <person name="Savchenko A."/>
            <person name="Shiryaev A."/>
            <person name="Soop K."/>
            <person name="Spirin V."/>
            <person name="Szebenyi C."/>
            <person name="Tomsovsky M."/>
            <person name="Tulloss R.E."/>
            <person name="Uehling J."/>
            <person name="Grigoriev I.V."/>
            <person name="Vagvolgyi C."/>
            <person name="Papp T."/>
            <person name="Martin F.M."/>
            <person name="Miettinen O."/>
            <person name="Hibbett D.S."/>
            <person name="Nagy L.G."/>
        </authorList>
    </citation>
    <scope>NUCLEOTIDE SEQUENCE [LARGE SCALE GENOMIC DNA]</scope>
    <source>
        <strain evidence="2 3">CBS 309.79</strain>
    </source>
</reference>
<feature type="compositionally biased region" description="Low complexity" evidence="1">
    <location>
        <begin position="1"/>
        <end position="17"/>
    </location>
</feature>
<name>A0A5C3QD54_9AGAR</name>
<keyword evidence="3" id="KW-1185">Reference proteome</keyword>
<accession>A0A5C3QD54</accession>
<dbReference type="Proteomes" id="UP000305067">
    <property type="component" value="Unassembled WGS sequence"/>
</dbReference>